<dbReference type="RefSeq" id="WP_194263120.1">
    <property type="nucleotide sequence ID" value="NZ_JABCQH010000012.1"/>
</dbReference>
<sequence>MTDQAILTAPDEASLKVYYILALKCFVDETNAIHKAVEADLCCFPDMLALTKRASLIAQNLESKPTAPLDPFNVGDQPVYRLDRKGTPVDSPAS</sequence>
<evidence type="ECO:0000313" key="2">
    <source>
        <dbReference type="Proteomes" id="UP000662701"/>
    </source>
</evidence>
<evidence type="ECO:0000313" key="1">
    <source>
        <dbReference type="EMBL" id="MBF0889350.1"/>
    </source>
</evidence>
<reference evidence="2" key="1">
    <citation type="submission" date="2020-04" db="EMBL/GenBank/DDBJ databases">
        <title>Description of novel Gluconacetobacter.</title>
        <authorList>
            <person name="Sombolestani A."/>
        </authorList>
    </citation>
    <scope>NUCLEOTIDE SEQUENCE [LARGE SCALE GENOMIC DNA]</scope>
    <source>
        <strain evidence="2">LMG 1745</strain>
    </source>
</reference>
<keyword evidence="2" id="KW-1185">Reference proteome</keyword>
<name>A0ABR9YXR6_9PROT</name>
<protein>
    <submittedName>
        <fullName evidence="1">Uncharacterized protein</fullName>
    </submittedName>
</protein>
<organism evidence="1 2">
    <name type="scientific">Gluconobacter cadivus</name>
    <dbReference type="NCBI Taxonomy" id="2728101"/>
    <lineage>
        <taxon>Bacteria</taxon>
        <taxon>Pseudomonadati</taxon>
        <taxon>Pseudomonadota</taxon>
        <taxon>Alphaproteobacteria</taxon>
        <taxon>Acetobacterales</taxon>
        <taxon>Acetobacteraceae</taxon>
        <taxon>Gluconobacter</taxon>
    </lineage>
</organism>
<proteinExistence type="predicted"/>
<reference evidence="1 2" key="2">
    <citation type="submission" date="2020-11" db="EMBL/GenBank/DDBJ databases">
        <title>Description of novel Gluconobacter species.</title>
        <authorList>
            <person name="Cleenwerck I."/>
            <person name="Cnockaert M."/>
            <person name="Borremans W."/>
            <person name="Wieme A.D."/>
            <person name="De Vuyst L."/>
            <person name="Vandamme P."/>
        </authorList>
    </citation>
    <scope>NUCLEOTIDE SEQUENCE [LARGE SCALE GENOMIC DNA]</scope>
    <source>
        <strain evidence="1 2">LMG 1745</strain>
    </source>
</reference>
<gene>
    <name evidence="1" type="ORF">HKD19_12425</name>
</gene>
<dbReference type="EMBL" id="JABCQH010000012">
    <property type="protein sequence ID" value="MBF0889350.1"/>
    <property type="molecule type" value="Genomic_DNA"/>
</dbReference>
<comment type="caution">
    <text evidence="1">The sequence shown here is derived from an EMBL/GenBank/DDBJ whole genome shotgun (WGS) entry which is preliminary data.</text>
</comment>
<dbReference type="Proteomes" id="UP000662701">
    <property type="component" value="Unassembled WGS sequence"/>
</dbReference>
<accession>A0ABR9YXR6</accession>